<protein>
    <submittedName>
        <fullName evidence="2">Cbb3-type cytochrome oxidase subunit 3</fullName>
    </submittedName>
</protein>
<keyword evidence="1" id="KW-0812">Transmembrane</keyword>
<evidence type="ECO:0000313" key="2">
    <source>
        <dbReference type="EMBL" id="MBM7838639.1"/>
    </source>
</evidence>
<keyword evidence="3" id="KW-1185">Reference proteome</keyword>
<evidence type="ECO:0000256" key="1">
    <source>
        <dbReference type="SAM" id="Phobius"/>
    </source>
</evidence>
<reference evidence="2" key="1">
    <citation type="submission" date="2021-01" db="EMBL/GenBank/DDBJ databases">
        <title>Genomic Encyclopedia of Type Strains, Phase IV (KMG-IV): sequencing the most valuable type-strain genomes for metagenomic binning, comparative biology and taxonomic classification.</title>
        <authorList>
            <person name="Goeker M."/>
        </authorList>
    </citation>
    <scope>NUCLEOTIDE SEQUENCE</scope>
    <source>
        <strain evidence="2">DSM 21943</strain>
    </source>
</reference>
<dbReference type="EMBL" id="JAFBCV010000005">
    <property type="protein sequence ID" value="MBM7838639.1"/>
    <property type="molecule type" value="Genomic_DNA"/>
</dbReference>
<accession>A0ABS2ST01</accession>
<evidence type="ECO:0000313" key="3">
    <source>
        <dbReference type="Proteomes" id="UP001179280"/>
    </source>
</evidence>
<gene>
    <name evidence="2" type="ORF">JOC54_001898</name>
</gene>
<sequence length="34" mass="4201">MRRSNRFWLVIILSIVVIYGILYWALSEDVQWPY</sequence>
<keyword evidence="1" id="KW-1133">Transmembrane helix</keyword>
<proteinExistence type="predicted"/>
<comment type="caution">
    <text evidence="2">The sequence shown here is derived from an EMBL/GenBank/DDBJ whole genome shotgun (WGS) entry which is preliminary data.</text>
</comment>
<keyword evidence="1" id="KW-0472">Membrane</keyword>
<name>A0ABS2ST01_9BACI</name>
<dbReference type="Proteomes" id="UP001179280">
    <property type="component" value="Unassembled WGS sequence"/>
</dbReference>
<feature type="transmembrane region" description="Helical" evidence="1">
    <location>
        <begin position="7"/>
        <end position="26"/>
    </location>
</feature>
<organism evidence="2 3">
    <name type="scientific">Shouchella xiaoxiensis</name>
    <dbReference type="NCBI Taxonomy" id="766895"/>
    <lineage>
        <taxon>Bacteria</taxon>
        <taxon>Bacillati</taxon>
        <taxon>Bacillota</taxon>
        <taxon>Bacilli</taxon>
        <taxon>Bacillales</taxon>
        <taxon>Bacillaceae</taxon>
        <taxon>Shouchella</taxon>
    </lineage>
</organism>